<dbReference type="KEGG" id="ehx:EMIHUDRAFT_254814"/>
<reference evidence="3" key="2">
    <citation type="submission" date="2024-10" db="UniProtKB">
        <authorList>
            <consortium name="EnsemblProtists"/>
        </authorList>
    </citation>
    <scope>IDENTIFICATION</scope>
</reference>
<evidence type="ECO:0000313" key="3">
    <source>
        <dbReference type="EnsemblProtists" id="EOD24261"/>
    </source>
</evidence>
<feature type="signal peptide" evidence="2">
    <location>
        <begin position="1"/>
        <end position="25"/>
    </location>
</feature>
<protein>
    <submittedName>
        <fullName evidence="3">Uncharacterized protein</fullName>
    </submittedName>
</protein>
<keyword evidence="1" id="KW-0812">Transmembrane</keyword>
<feature type="chain" id="PRO_5044254620" evidence="2">
    <location>
        <begin position="26"/>
        <end position="174"/>
    </location>
</feature>
<dbReference type="AlphaFoldDB" id="A0A0D3JL76"/>
<dbReference type="Proteomes" id="UP000013827">
    <property type="component" value="Unassembled WGS sequence"/>
</dbReference>
<feature type="transmembrane region" description="Helical" evidence="1">
    <location>
        <begin position="104"/>
        <end position="129"/>
    </location>
</feature>
<name>A0A0D3JL76_EMIH1</name>
<reference evidence="4" key="1">
    <citation type="journal article" date="2013" name="Nature">
        <title>Pan genome of the phytoplankton Emiliania underpins its global distribution.</title>
        <authorList>
            <person name="Read B.A."/>
            <person name="Kegel J."/>
            <person name="Klute M.J."/>
            <person name="Kuo A."/>
            <person name="Lefebvre S.C."/>
            <person name="Maumus F."/>
            <person name="Mayer C."/>
            <person name="Miller J."/>
            <person name="Monier A."/>
            <person name="Salamov A."/>
            <person name="Young J."/>
            <person name="Aguilar M."/>
            <person name="Claverie J.M."/>
            <person name="Frickenhaus S."/>
            <person name="Gonzalez K."/>
            <person name="Herman E.K."/>
            <person name="Lin Y.C."/>
            <person name="Napier J."/>
            <person name="Ogata H."/>
            <person name="Sarno A.F."/>
            <person name="Shmutz J."/>
            <person name="Schroeder D."/>
            <person name="de Vargas C."/>
            <person name="Verret F."/>
            <person name="von Dassow P."/>
            <person name="Valentin K."/>
            <person name="Van de Peer Y."/>
            <person name="Wheeler G."/>
            <person name="Dacks J.B."/>
            <person name="Delwiche C.F."/>
            <person name="Dyhrman S.T."/>
            <person name="Glockner G."/>
            <person name="John U."/>
            <person name="Richards T."/>
            <person name="Worden A.Z."/>
            <person name="Zhang X."/>
            <person name="Grigoriev I.V."/>
            <person name="Allen A.E."/>
            <person name="Bidle K."/>
            <person name="Borodovsky M."/>
            <person name="Bowler C."/>
            <person name="Brownlee C."/>
            <person name="Cock J.M."/>
            <person name="Elias M."/>
            <person name="Gladyshev V.N."/>
            <person name="Groth M."/>
            <person name="Guda C."/>
            <person name="Hadaegh A."/>
            <person name="Iglesias-Rodriguez M.D."/>
            <person name="Jenkins J."/>
            <person name="Jones B.M."/>
            <person name="Lawson T."/>
            <person name="Leese F."/>
            <person name="Lindquist E."/>
            <person name="Lobanov A."/>
            <person name="Lomsadze A."/>
            <person name="Malik S.B."/>
            <person name="Marsh M.E."/>
            <person name="Mackinder L."/>
            <person name="Mock T."/>
            <person name="Mueller-Roeber B."/>
            <person name="Pagarete A."/>
            <person name="Parker M."/>
            <person name="Probert I."/>
            <person name="Quesneville H."/>
            <person name="Raines C."/>
            <person name="Rensing S.A."/>
            <person name="Riano-Pachon D.M."/>
            <person name="Richier S."/>
            <person name="Rokitta S."/>
            <person name="Shiraiwa Y."/>
            <person name="Soanes D.M."/>
            <person name="van der Giezen M."/>
            <person name="Wahlund T.M."/>
            <person name="Williams B."/>
            <person name="Wilson W."/>
            <person name="Wolfe G."/>
            <person name="Wurch L.L."/>
        </authorList>
    </citation>
    <scope>NUCLEOTIDE SEQUENCE</scope>
</reference>
<feature type="transmembrane region" description="Helical" evidence="1">
    <location>
        <begin position="141"/>
        <end position="163"/>
    </location>
</feature>
<feature type="transmembrane region" description="Helical" evidence="1">
    <location>
        <begin position="71"/>
        <end position="92"/>
    </location>
</feature>
<keyword evidence="4" id="KW-1185">Reference proteome</keyword>
<organism evidence="3 4">
    <name type="scientific">Emiliania huxleyi (strain CCMP1516)</name>
    <dbReference type="NCBI Taxonomy" id="280463"/>
    <lineage>
        <taxon>Eukaryota</taxon>
        <taxon>Haptista</taxon>
        <taxon>Haptophyta</taxon>
        <taxon>Prymnesiophyceae</taxon>
        <taxon>Isochrysidales</taxon>
        <taxon>Noelaerhabdaceae</taxon>
        <taxon>Emiliania</taxon>
    </lineage>
</organism>
<evidence type="ECO:0000256" key="1">
    <source>
        <dbReference type="SAM" id="Phobius"/>
    </source>
</evidence>
<dbReference type="GeneID" id="17269808"/>
<accession>A0A0D3JL76</accession>
<dbReference type="PaxDb" id="2903-EOD24261"/>
<evidence type="ECO:0000313" key="4">
    <source>
        <dbReference type="Proteomes" id="UP000013827"/>
    </source>
</evidence>
<dbReference type="HOGENOM" id="CLU_1542891_0_0_1"/>
<proteinExistence type="predicted"/>
<dbReference type="EnsemblProtists" id="EOD24261">
    <property type="protein sequence ID" value="EOD24261"/>
    <property type="gene ID" value="EMIHUDRAFT_254814"/>
</dbReference>
<keyword evidence="2" id="KW-0732">Signal</keyword>
<sequence>MAVASAVSTAAFVVNILFMIALVQSGGGLFAGCKTFGFFDISEDQCQSILSTFLGSKPSAAAKDLVSLALVFPRVEACLFLGMGLGSIYAFIMGLERGTKDVAVIHFMHMIWAIAVCACHSQNAGLFGMTPERNVTGADKLVPFVVLTGVQAVLYTAAFILSSNSGAAKSKKRN</sequence>
<keyword evidence="1" id="KW-0472">Membrane</keyword>
<keyword evidence="1" id="KW-1133">Transmembrane helix</keyword>
<evidence type="ECO:0000256" key="2">
    <source>
        <dbReference type="SAM" id="SignalP"/>
    </source>
</evidence>
<dbReference type="RefSeq" id="XP_005776690.1">
    <property type="nucleotide sequence ID" value="XM_005776633.1"/>
</dbReference>